<proteinExistence type="predicted"/>
<organism evidence="1 2">
    <name type="scientific">Neofusicoccum parvum</name>
    <dbReference type="NCBI Taxonomy" id="310453"/>
    <lineage>
        <taxon>Eukaryota</taxon>
        <taxon>Fungi</taxon>
        <taxon>Dikarya</taxon>
        <taxon>Ascomycota</taxon>
        <taxon>Pezizomycotina</taxon>
        <taxon>Dothideomycetes</taxon>
        <taxon>Dothideomycetes incertae sedis</taxon>
        <taxon>Botryosphaeriales</taxon>
        <taxon>Botryosphaeriaceae</taxon>
        <taxon>Neofusicoccum</taxon>
    </lineage>
</organism>
<sequence>MARPPPRPIKRLLVCNRGEIATRVISAANELDIPTYAVYTSTDTSHVLYATHAIELPSPASYLDIPHLISLIKSHGIDAVHPGYGFLSESAEFSRRVWEEAGAVVVGPGWEILEKTGDKLRARALAEECSVPVTPALRTPTNDISTIRAFADRIGYPVMIKAVDGGGGRGIRLVQHASELESLATRAIEESPSRLVYAEKAAVDGFRHVEVQIVGDGEGGVRHLWERECSIQRRWQKVIEVAPSTIRDRGLVEKVIKAAVRMAEKVNYFSLGTFEFLVSPRTSHFYFLEINPRLQVEHTITESLTSTDLVQTQLLLSTGHPLPSLPLPPPTAPLPPLHSIQLRLTAESPAASWTLTTGALTLHLPTPNGPGLRIDTHAPTTVSTDFDALLAKLVATAPSWPAAVRKARRALAETAVVSPTVKTNLAVLRAVVAHPDFAAGACDTRWLEGAAGQGLVAQGDAIGRALAARATAVPAP</sequence>
<accession>A0ACB5RSS6</accession>
<keyword evidence="2" id="KW-1185">Reference proteome</keyword>
<dbReference type="Proteomes" id="UP001165186">
    <property type="component" value="Unassembled WGS sequence"/>
</dbReference>
<feature type="non-terminal residue" evidence="1">
    <location>
        <position position="476"/>
    </location>
</feature>
<reference evidence="1" key="1">
    <citation type="submission" date="2024-09" db="EMBL/GenBank/DDBJ databases">
        <title>Draft Genome Sequences of Neofusicoccum parvum.</title>
        <authorList>
            <person name="Ashida A."/>
            <person name="Camagna M."/>
            <person name="Tanaka A."/>
            <person name="Takemoto D."/>
        </authorList>
    </citation>
    <scope>NUCLEOTIDE SEQUENCE</scope>
    <source>
        <strain evidence="1">PPO83</strain>
    </source>
</reference>
<comment type="caution">
    <text evidence="1">The sequence shown here is derived from an EMBL/GenBank/DDBJ whole genome shotgun (WGS) entry which is preliminary data.</text>
</comment>
<protein>
    <submittedName>
        <fullName evidence="1">Carboxylase:pyruvate acetyl-CoA/propionyl-CoA</fullName>
    </submittedName>
</protein>
<gene>
    <name evidence="1" type="primary">g8108</name>
    <name evidence="1" type="ORF">NpPPO83_00008108</name>
</gene>
<evidence type="ECO:0000313" key="2">
    <source>
        <dbReference type="Proteomes" id="UP001165186"/>
    </source>
</evidence>
<dbReference type="EMBL" id="BSXG01000008">
    <property type="protein sequence ID" value="GME23563.1"/>
    <property type="molecule type" value="Genomic_DNA"/>
</dbReference>
<name>A0ACB5RSS6_9PEZI</name>
<evidence type="ECO:0000313" key="1">
    <source>
        <dbReference type="EMBL" id="GME23563.1"/>
    </source>
</evidence>